<dbReference type="Proteomes" id="UP001145114">
    <property type="component" value="Unassembled WGS sequence"/>
</dbReference>
<comment type="caution">
    <text evidence="1">The sequence shown here is derived from an EMBL/GenBank/DDBJ whole genome shotgun (WGS) entry which is preliminary data.</text>
</comment>
<name>A0ACC1HWD0_9FUNG</name>
<organism evidence="1 2">
    <name type="scientific">Spiromyces aspiralis</name>
    <dbReference type="NCBI Taxonomy" id="68401"/>
    <lineage>
        <taxon>Eukaryota</taxon>
        <taxon>Fungi</taxon>
        <taxon>Fungi incertae sedis</taxon>
        <taxon>Zoopagomycota</taxon>
        <taxon>Kickxellomycotina</taxon>
        <taxon>Kickxellomycetes</taxon>
        <taxon>Kickxellales</taxon>
        <taxon>Kickxellaceae</taxon>
        <taxon>Spiromyces</taxon>
    </lineage>
</organism>
<gene>
    <name evidence="1" type="primary">rfc1</name>
    <name evidence="1" type="ORF">EV182_000152</name>
</gene>
<proteinExistence type="predicted"/>
<keyword evidence="2" id="KW-1185">Reference proteome</keyword>
<reference evidence="1" key="1">
    <citation type="submission" date="2022-06" db="EMBL/GenBank/DDBJ databases">
        <title>Phylogenomic reconstructions and comparative analyses of Kickxellomycotina fungi.</title>
        <authorList>
            <person name="Reynolds N.K."/>
            <person name="Stajich J.E."/>
            <person name="Barry K."/>
            <person name="Grigoriev I.V."/>
            <person name="Crous P."/>
            <person name="Smith M.E."/>
        </authorList>
    </citation>
    <scope>NUCLEOTIDE SEQUENCE</scope>
    <source>
        <strain evidence="1">RSA 2271</strain>
    </source>
</reference>
<accession>A0ACC1HWD0</accession>
<sequence length="842" mass="92254">MPPKAGRKRAAPKEELATRRESAEELGVHVINASDLPHVEKKPFNAWKNASHGAALDPGSKEVPEGKPNCLTGLTFVITGELAALSRDQASDLIKRYGGRVTSAVSGKTSYLVLGADPGQSKVEKAKKLNTKVLDEDGLYELIRRSKGISDEEVFEAEMAKQTKKPKRGHREMEGGVEVDSHQYQQQQKPQSQPPPPSADKAENARSKRIKTEHGSTAITTTTTAAAADMATISQKAESVSDAQARAELWTVRYKPKSLKQICGNRGKIEALHKWLESWANGPPAGEKAVLISGPPGIGKTTAAHLVAELLNYDVLELNASDTRNKSSLQNLLSEICGNSTIASFVSSSKGKTAKNKRCVVIMDEVDGMSGGDRGGMMELIQIIKKAKNPIICICNDRQSPKVRSLANHCLDLRFIRPDAKQIRSMVMTIAFREGLQVQPNAVDQIVAATHSDIRQIINILSTWSLTQKHMSFDQSKKFSEFNKKEITYGPFDVIGKYLNAASFNSLSFADKIDLYFNDFSLMPLMIQASNLHISPSPRSHACEVWGLQIIKGFVGGHENYIGNQPSGCHQKGLSEADRKCLAIDQMSKAADAIAMGDIIDGAIHRSQQWGLLPVHGVMSCIAPAHYVQGAHVGMYRFPSWLGQNSKTGKMYRLLSEMQMHMRHATSCDKNELRQSYIPTLYRALFMPLIKEGTDGISQVIEMMDRYGMTKEDWDTLSDLHISTAKGDALFDKIPSSVKSAFTRQYNKMSHPLHFTDSKGAAKSPATSGASSQLTPDFEGIIVEDDSKDANNGEEEDEDEDNIAKDSLIKQKAAAKPKRAKTASSSSSDSSRGGKRRKTGRA</sequence>
<evidence type="ECO:0000313" key="2">
    <source>
        <dbReference type="Proteomes" id="UP001145114"/>
    </source>
</evidence>
<evidence type="ECO:0000313" key="1">
    <source>
        <dbReference type="EMBL" id="KAJ1680370.1"/>
    </source>
</evidence>
<protein>
    <submittedName>
        <fullName evidence="1">DNA replication factor C complex subunit Rfc1</fullName>
    </submittedName>
</protein>
<dbReference type="EMBL" id="JAMZIH010000004">
    <property type="protein sequence ID" value="KAJ1680370.1"/>
    <property type="molecule type" value="Genomic_DNA"/>
</dbReference>